<name>A0AAW5T3T5_9MYCO</name>
<organism evidence="1 2">
    <name type="scientific">Mycolicibacterium porcinum</name>
    <dbReference type="NCBI Taxonomy" id="39693"/>
    <lineage>
        <taxon>Bacteria</taxon>
        <taxon>Bacillati</taxon>
        <taxon>Actinomycetota</taxon>
        <taxon>Actinomycetes</taxon>
        <taxon>Mycobacteriales</taxon>
        <taxon>Mycobacteriaceae</taxon>
        <taxon>Mycolicibacterium</taxon>
    </lineage>
</organism>
<proteinExistence type="predicted"/>
<dbReference type="Gene3D" id="1.10.287.1060">
    <property type="entry name" value="ESAT-6-like"/>
    <property type="match status" value="1"/>
</dbReference>
<reference evidence="1" key="2">
    <citation type="journal article" date="2022" name="BMC Genomics">
        <title>Comparative genome analysis of mycobacteria focusing on tRNA and non-coding RNA.</title>
        <authorList>
            <person name="Behra P.R.K."/>
            <person name="Pettersson B.M.F."/>
            <person name="Ramesh M."/>
            <person name="Das S."/>
            <person name="Dasgupta S."/>
            <person name="Kirsebom L.A."/>
        </authorList>
    </citation>
    <scope>NUCLEOTIDE SEQUENCE</scope>
    <source>
        <strain evidence="1">DSM 44242</strain>
    </source>
</reference>
<evidence type="ECO:0000313" key="2">
    <source>
        <dbReference type="Proteomes" id="UP001141659"/>
    </source>
</evidence>
<dbReference type="InterPro" id="IPR036689">
    <property type="entry name" value="ESAT-6-like_sf"/>
</dbReference>
<dbReference type="Proteomes" id="UP001141659">
    <property type="component" value="Unassembled WGS sequence"/>
</dbReference>
<sequence>MAVTISQVLGSHPEQLVSAAGDVAAAAGDLDNQIARERLQLTRLASDWRGTASDTAQGHANEMFGDQEIYRDRLKLLHTAMSSGGQELGGIRSRVSELVSSPEADLFDISDDGNVALGWRLKFLAATNPALALKWGMRRLALQTSIQTALAEFDAADKSTANKMDRINQGLVK</sequence>
<dbReference type="SUPFAM" id="SSF140453">
    <property type="entry name" value="EsxAB dimer-like"/>
    <property type="match status" value="1"/>
</dbReference>
<dbReference type="RefSeq" id="WP_036439965.1">
    <property type="nucleotide sequence ID" value="NZ_JACKVC010000016.1"/>
</dbReference>
<dbReference type="EMBL" id="JACKVC010000016">
    <property type="protein sequence ID" value="MCV7389500.1"/>
    <property type="molecule type" value="Genomic_DNA"/>
</dbReference>
<evidence type="ECO:0008006" key="3">
    <source>
        <dbReference type="Google" id="ProtNLM"/>
    </source>
</evidence>
<reference evidence="1" key="1">
    <citation type="submission" date="2020-07" db="EMBL/GenBank/DDBJ databases">
        <authorList>
            <person name="Pettersson B.M.F."/>
            <person name="Behra P.R.K."/>
            <person name="Ramesh M."/>
            <person name="Das S."/>
            <person name="Dasgupta S."/>
            <person name="Kirsebom L.A."/>
        </authorList>
    </citation>
    <scope>NUCLEOTIDE SEQUENCE</scope>
    <source>
        <strain evidence="1">DSM 44242</strain>
    </source>
</reference>
<protein>
    <recommendedName>
        <fullName evidence="3">DUF222 domain-containing protein</fullName>
    </recommendedName>
</protein>
<accession>A0AAW5T3T5</accession>
<evidence type="ECO:0000313" key="1">
    <source>
        <dbReference type="EMBL" id="MCV7389500.1"/>
    </source>
</evidence>
<dbReference type="AlphaFoldDB" id="A0AAW5T3T5"/>
<comment type="caution">
    <text evidence="1">The sequence shown here is derived from an EMBL/GenBank/DDBJ whole genome shotgun (WGS) entry which is preliminary data.</text>
</comment>
<gene>
    <name evidence="1" type="ORF">H5P34_15690</name>
</gene>